<dbReference type="Pfam" id="PF00534">
    <property type="entry name" value="Glycos_transf_1"/>
    <property type="match status" value="1"/>
</dbReference>
<evidence type="ECO:0000313" key="3">
    <source>
        <dbReference type="EMBL" id="MFC6438822.1"/>
    </source>
</evidence>
<dbReference type="EMBL" id="JBHSUS010000001">
    <property type="protein sequence ID" value="MFC6438822.1"/>
    <property type="molecule type" value="Genomic_DNA"/>
</dbReference>
<evidence type="ECO:0000259" key="2">
    <source>
        <dbReference type="Pfam" id="PF13439"/>
    </source>
</evidence>
<dbReference type="InterPro" id="IPR001296">
    <property type="entry name" value="Glyco_trans_1"/>
</dbReference>
<protein>
    <submittedName>
        <fullName evidence="3">Glycosyltransferase</fullName>
        <ecNumber evidence="3">2.4.-.-</ecNumber>
    </submittedName>
</protein>
<dbReference type="EC" id="2.4.-.-" evidence="3"/>
<keyword evidence="3" id="KW-0328">Glycosyltransferase</keyword>
<keyword evidence="3" id="KW-0808">Transferase</keyword>
<accession>A0ABW1XHI1</accession>
<evidence type="ECO:0000313" key="4">
    <source>
        <dbReference type="Proteomes" id="UP001596364"/>
    </source>
</evidence>
<dbReference type="Gene3D" id="3.40.50.2000">
    <property type="entry name" value="Glycogen Phosphorylase B"/>
    <property type="match status" value="2"/>
</dbReference>
<name>A0ABW1XHI1_9ALTE</name>
<feature type="domain" description="Glycosyltransferase subfamily 4-like N-terminal" evidence="2">
    <location>
        <begin position="17"/>
        <end position="173"/>
    </location>
</feature>
<reference evidence="4" key="1">
    <citation type="journal article" date="2019" name="Int. J. Syst. Evol. Microbiol.">
        <title>The Global Catalogue of Microorganisms (GCM) 10K type strain sequencing project: providing services to taxonomists for standard genome sequencing and annotation.</title>
        <authorList>
            <consortium name="The Broad Institute Genomics Platform"/>
            <consortium name="The Broad Institute Genome Sequencing Center for Infectious Disease"/>
            <person name="Wu L."/>
            <person name="Ma J."/>
        </authorList>
    </citation>
    <scope>NUCLEOTIDE SEQUENCE [LARGE SCALE GENOMIC DNA]</scope>
    <source>
        <strain evidence="4">CGMCC 1.16031</strain>
    </source>
</reference>
<comment type="caution">
    <text evidence="3">The sequence shown here is derived from an EMBL/GenBank/DDBJ whole genome shotgun (WGS) entry which is preliminary data.</text>
</comment>
<dbReference type="RefSeq" id="WP_131259839.1">
    <property type="nucleotide sequence ID" value="NZ_JBHSUS010000001.1"/>
</dbReference>
<organism evidence="3 4">
    <name type="scientific">Pseudobowmanella zhangzhouensis</name>
    <dbReference type="NCBI Taxonomy" id="1537679"/>
    <lineage>
        <taxon>Bacteria</taxon>
        <taxon>Pseudomonadati</taxon>
        <taxon>Pseudomonadota</taxon>
        <taxon>Gammaproteobacteria</taxon>
        <taxon>Alteromonadales</taxon>
        <taxon>Alteromonadaceae</taxon>
    </lineage>
</organism>
<dbReference type="SUPFAM" id="SSF53756">
    <property type="entry name" value="UDP-Glycosyltransferase/glycogen phosphorylase"/>
    <property type="match status" value="1"/>
</dbReference>
<dbReference type="PANTHER" id="PTHR12526:SF630">
    <property type="entry name" value="GLYCOSYLTRANSFERASE"/>
    <property type="match status" value="1"/>
</dbReference>
<evidence type="ECO:0000259" key="1">
    <source>
        <dbReference type="Pfam" id="PF00534"/>
    </source>
</evidence>
<feature type="domain" description="Glycosyl transferase family 1" evidence="1">
    <location>
        <begin position="192"/>
        <end position="342"/>
    </location>
</feature>
<dbReference type="GO" id="GO:0016757">
    <property type="term" value="F:glycosyltransferase activity"/>
    <property type="evidence" value="ECO:0007669"/>
    <property type="project" value="UniProtKB-KW"/>
</dbReference>
<proteinExistence type="predicted"/>
<keyword evidence="4" id="KW-1185">Reference proteome</keyword>
<sequence>MSETRKVLHIFGILNRGGAEMRTLSLIDDMQKLGKYFDFCVLSGKPGVLDELAREKGCKIHYCPLGPLFIFRFIALLKRERYDIVHSHVSLVSGFILFLAKLAGVQVRIAHFRNTIDVASPGRLRIWRDKILKTMLLRSANKILAVCEAAFDLKWSSEWRHNDRFRVVYNGFELPELECQQAFWASHIASFSPHPIVLHVGRMDEPKNHLRLIKMFARYHQLFGPAYMVFVGREQQDVKQQLLTYIEQANLGPWVYFVGEQKDVLPFMANANVLLFPSKWEGLPGVVIEASSVGLPVLGSDIPGICEIARYLSNVEIESLSNSDEVWAARLNDVIHKEHSPEGIRREFTNSPFLLSQNIEHLNGIYQ</sequence>
<gene>
    <name evidence="3" type="ORF">ACFP85_01450</name>
</gene>
<dbReference type="PANTHER" id="PTHR12526">
    <property type="entry name" value="GLYCOSYLTRANSFERASE"/>
    <property type="match status" value="1"/>
</dbReference>
<dbReference type="InterPro" id="IPR028098">
    <property type="entry name" value="Glyco_trans_4-like_N"/>
</dbReference>
<dbReference type="Pfam" id="PF13439">
    <property type="entry name" value="Glyco_transf_4"/>
    <property type="match status" value="1"/>
</dbReference>
<dbReference type="Proteomes" id="UP001596364">
    <property type="component" value="Unassembled WGS sequence"/>
</dbReference>